<dbReference type="AlphaFoldDB" id="X1JXC7"/>
<dbReference type="InterPro" id="IPR018294">
    <property type="entry name" value="ISPD_synthase_CS"/>
</dbReference>
<dbReference type="CDD" id="cd02516">
    <property type="entry name" value="CDP-ME_synthetase"/>
    <property type="match status" value="1"/>
</dbReference>
<dbReference type="PANTHER" id="PTHR32125">
    <property type="entry name" value="2-C-METHYL-D-ERYTHRITOL 4-PHOSPHATE CYTIDYLYLTRANSFERASE, CHLOROPLASTIC"/>
    <property type="match status" value="1"/>
</dbReference>
<evidence type="ECO:0000313" key="7">
    <source>
        <dbReference type="EMBL" id="GAH99391.1"/>
    </source>
</evidence>
<name>X1JXC7_9ZZZZ</name>
<evidence type="ECO:0000256" key="5">
    <source>
        <dbReference type="ARBA" id="ARBA00022695"/>
    </source>
</evidence>
<dbReference type="InterPro" id="IPR001228">
    <property type="entry name" value="IspD"/>
</dbReference>
<dbReference type="GO" id="GO:0019288">
    <property type="term" value="P:isopentenyl diphosphate biosynthetic process, methylerythritol 4-phosphate pathway"/>
    <property type="evidence" value="ECO:0007669"/>
    <property type="project" value="UniProtKB-UniPathway"/>
</dbReference>
<proteinExistence type="inferred from homology"/>
<protein>
    <recommendedName>
        <fullName evidence="3">2-C-methyl-D-erythritol 4-phosphate cytidylyltransferase</fullName>
        <ecNumber evidence="3">2.7.7.60</ecNumber>
    </recommendedName>
</protein>
<evidence type="ECO:0000256" key="1">
    <source>
        <dbReference type="ARBA" id="ARBA00004787"/>
    </source>
</evidence>
<organism evidence="7">
    <name type="scientific">marine sediment metagenome</name>
    <dbReference type="NCBI Taxonomy" id="412755"/>
    <lineage>
        <taxon>unclassified sequences</taxon>
        <taxon>metagenomes</taxon>
        <taxon>ecological metagenomes</taxon>
    </lineage>
</organism>
<evidence type="ECO:0000256" key="3">
    <source>
        <dbReference type="ARBA" id="ARBA00012526"/>
    </source>
</evidence>
<dbReference type="Pfam" id="PF01128">
    <property type="entry name" value="IspD"/>
    <property type="match status" value="1"/>
</dbReference>
<dbReference type="EMBL" id="BARV01000517">
    <property type="protein sequence ID" value="GAH99391.1"/>
    <property type="molecule type" value="Genomic_DNA"/>
</dbReference>
<dbReference type="PROSITE" id="PS01295">
    <property type="entry name" value="ISPD"/>
    <property type="match status" value="1"/>
</dbReference>
<comment type="similarity">
    <text evidence="2">Belongs to the IspD/TarI cytidylyltransferase family. IspD subfamily.</text>
</comment>
<dbReference type="PANTHER" id="PTHR32125:SF4">
    <property type="entry name" value="2-C-METHYL-D-ERYTHRITOL 4-PHOSPHATE CYTIDYLYLTRANSFERASE, CHLOROPLASTIC"/>
    <property type="match status" value="1"/>
</dbReference>
<sequence length="230" mass="25381">MSLRAQRSNLKVGAIIAAAGSGERIDNIDKIFVPLGGKPLLAWSVDTCQRCDLVQQIVITLNNNNFELGQKLMKERAWSKATICLGGLQRQDSVKEGLRQLKDCDWVIIHDGARPFLTLDLIQNGLKAAMETGAAIAAVPVKDTIKLADDAGLITETPQRDKLWTAQTPQIFRFGMITEAYKKVTNEVTDDATMVERLGYKVKLYLGPYNNIKVTTPEDLALAEIIAQNI</sequence>
<keyword evidence="6" id="KW-0414">Isoprene biosynthesis</keyword>
<comment type="pathway">
    <text evidence="1">Isoprenoid biosynthesis; isopentenyl diphosphate biosynthesis via DXP pathway; isopentenyl diphosphate from 1-deoxy-D-xylulose 5-phosphate: step 2/6.</text>
</comment>
<dbReference type="Gene3D" id="3.90.550.10">
    <property type="entry name" value="Spore Coat Polysaccharide Biosynthesis Protein SpsA, Chain A"/>
    <property type="match status" value="1"/>
</dbReference>
<keyword evidence="5" id="KW-0548">Nucleotidyltransferase</keyword>
<dbReference type="EC" id="2.7.7.60" evidence="3"/>
<dbReference type="InterPro" id="IPR050088">
    <property type="entry name" value="IspD/TarI_cytidylyltransf_bact"/>
</dbReference>
<dbReference type="InterPro" id="IPR029044">
    <property type="entry name" value="Nucleotide-diphossugar_trans"/>
</dbReference>
<gene>
    <name evidence="7" type="ORF">S06H3_01911</name>
</gene>
<keyword evidence="4" id="KW-0808">Transferase</keyword>
<accession>X1JXC7</accession>
<dbReference type="FunFam" id="3.90.550.10:FF:000003">
    <property type="entry name" value="2-C-methyl-D-erythritol 4-phosphate cytidylyltransferase"/>
    <property type="match status" value="1"/>
</dbReference>
<dbReference type="SUPFAM" id="SSF53448">
    <property type="entry name" value="Nucleotide-diphospho-sugar transferases"/>
    <property type="match status" value="1"/>
</dbReference>
<dbReference type="GO" id="GO:0050518">
    <property type="term" value="F:2-C-methyl-D-erythritol 4-phosphate cytidylyltransferase activity"/>
    <property type="evidence" value="ECO:0007669"/>
    <property type="project" value="UniProtKB-EC"/>
</dbReference>
<dbReference type="InterPro" id="IPR034683">
    <property type="entry name" value="IspD/TarI"/>
</dbReference>
<dbReference type="UniPathway" id="UPA00056">
    <property type="reaction ID" value="UER00093"/>
</dbReference>
<dbReference type="NCBIfam" id="TIGR00453">
    <property type="entry name" value="ispD"/>
    <property type="match status" value="1"/>
</dbReference>
<comment type="caution">
    <text evidence="7">The sequence shown here is derived from an EMBL/GenBank/DDBJ whole genome shotgun (WGS) entry which is preliminary data.</text>
</comment>
<reference evidence="7" key="1">
    <citation type="journal article" date="2014" name="Front. Microbiol.">
        <title>High frequency of phylogenetically diverse reductive dehalogenase-homologous genes in deep subseafloor sedimentary metagenomes.</title>
        <authorList>
            <person name="Kawai M."/>
            <person name="Futagami T."/>
            <person name="Toyoda A."/>
            <person name="Takaki Y."/>
            <person name="Nishi S."/>
            <person name="Hori S."/>
            <person name="Arai W."/>
            <person name="Tsubouchi T."/>
            <person name="Morono Y."/>
            <person name="Uchiyama I."/>
            <person name="Ito T."/>
            <person name="Fujiyama A."/>
            <person name="Inagaki F."/>
            <person name="Takami H."/>
        </authorList>
    </citation>
    <scope>NUCLEOTIDE SEQUENCE</scope>
    <source>
        <strain evidence="7">Expedition CK06-06</strain>
    </source>
</reference>
<dbReference type="HAMAP" id="MF_00108">
    <property type="entry name" value="IspD"/>
    <property type="match status" value="1"/>
</dbReference>
<evidence type="ECO:0000256" key="2">
    <source>
        <dbReference type="ARBA" id="ARBA00009789"/>
    </source>
</evidence>
<evidence type="ECO:0000256" key="6">
    <source>
        <dbReference type="ARBA" id="ARBA00023229"/>
    </source>
</evidence>
<evidence type="ECO:0000256" key="4">
    <source>
        <dbReference type="ARBA" id="ARBA00022679"/>
    </source>
</evidence>